<dbReference type="STRING" id="709032.Sulku_2322"/>
<proteinExistence type="predicted"/>
<dbReference type="EMBL" id="CP002355">
    <property type="protein sequence ID" value="ADR34982.1"/>
    <property type="molecule type" value="Genomic_DNA"/>
</dbReference>
<evidence type="ECO:0000313" key="2">
    <source>
        <dbReference type="Proteomes" id="UP000008721"/>
    </source>
</evidence>
<evidence type="ECO:0000313" key="1">
    <source>
        <dbReference type="EMBL" id="ADR34982.1"/>
    </source>
</evidence>
<protein>
    <submittedName>
        <fullName evidence="1">Uncharacterized protein</fullName>
    </submittedName>
</protein>
<dbReference type="eggNOG" id="ENOG5032NTT">
    <property type="taxonomic scope" value="Bacteria"/>
</dbReference>
<organism evidence="1 2">
    <name type="scientific">Sulfuricurvum kujiense (strain ATCC BAA-921 / DSM 16994 / JCM 11577 / YK-1)</name>
    <dbReference type="NCBI Taxonomy" id="709032"/>
    <lineage>
        <taxon>Bacteria</taxon>
        <taxon>Pseudomonadati</taxon>
        <taxon>Campylobacterota</taxon>
        <taxon>Epsilonproteobacteria</taxon>
        <taxon>Campylobacterales</taxon>
        <taxon>Sulfurimonadaceae</taxon>
        <taxon>Sulfuricurvum</taxon>
    </lineage>
</organism>
<dbReference type="HOGENOM" id="CLU_1757885_0_0_7"/>
<name>E4TXP6_SULKY</name>
<dbReference type="AlphaFoldDB" id="E4TXP6"/>
<reference evidence="1 2" key="1">
    <citation type="journal article" date="2012" name="Stand. Genomic Sci.">
        <title>Complete genome sequence of the sulfur compounds oxidizing chemolithoautotroph Sulfuricurvum kujiense type strain (YK-1(T)).</title>
        <authorList>
            <person name="Han C."/>
            <person name="Kotsyurbenko O."/>
            <person name="Chertkov O."/>
            <person name="Held B."/>
            <person name="Lapidus A."/>
            <person name="Nolan M."/>
            <person name="Lucas S."/>
            <person name="Hammon N."/>
            <person name="Deshpande S."/>
            <person name="Cheng J.F."/>
            <person name="Tapia R."/>
            <person name="Goodwin L.A."/>
            <person name="Pitluck S."/>
            <person name="Liolios K."/>
            <person name="Pagani I."/>
            <person name="Ivanova N."/>
            <person name="Mavromatis K."/>
            <person name="Mikhailova N."/>
            <person name="Pati A."/>
            <person name="Chen A."/>
            <person name="Palaniappan K."/>
            <person name="Land M."/>
            <person name="Hauser L."/>
            <person name="Chang Y.J."/>
            <person name="Jeffries C.D."/>
            <person name="Brambilla E.M."/>
            <person name="Rohde M."/>
            <person name="Spring S."/>
            <person name="Sikorski J."/>
            <person name="Goker M."/>
            <person name="Woyke T."/>
            <person name="Bristow J."/>
            <person name="Eisen J.A."/>
            <person name="Markowitz V."/>
            <person name="Hugenholtz P."/>
            <person name="Kyrpides N.C."/>
            <person name="Klenk H.P."/>
            <person name="Detter J.C."/>
        </authorList>
    </citation>
    <scope>NUCLEOTIDE SEQUENCE [LARGE SCALE GENOMIC DNA]</scope>
    <source>
        <strain evidence="2">ATCC BAA-921 / DSM 16994 / JCM 11577 / YK-1</strain>
    </source>
</reference>
<sequence>MKILVATSHSDTLTEEICTYLEPFNATVDLSLYPGEHTEYSSAVIGKCDFIKDFNSPIRSATRDYETIILQDVLHLHSFPLKLLQLVYRSLENSAEVIIVQQCGAMETSEIEALLEKAEFRAANTISDLIEGYDVIVAKKMHMWGNGL</sequence>
<dbReference type="KEGG" id="sku:Sulku_2322"/>
<keyword evidence="2" id="KW-1185">Reference proteome</keyword>
<accession>E4TXP6</accession>
<gene>
    <name evidence="1" type="ordered locus">Sulku_2322</name>
</gene>
<dbReference type="Proteomes" id="UP000008721">
    <property type="component" value="Chromosome"/>
</dbReference>